<keyword evidence="6" id="KW-1185">Reference proteome</keyword>
<name>A0ABS7CBB5_9BACL</name>
<protein>
    <submittedName>
        <fullName evidence="5">Alpha/beta hydrolase</fullName>
    </submittedName>
</protein>
<keyword evidence="2 5" id="KW-0378">Hydrolase</keyword>
<feature type="domain" description="BD-FAE-like" evidence="4">
    <location>
        <begin position="22"/>
        <end position="158"/>
    </location>
</feature>
<feature type="active site" evidence="3">
    <location>
        <position position="54"/>
    </location>
</feature>
<dbReference type="PROSITE" id="PS01174">
    <property type="entry name" value="LIPASE_GDXG_SER"/>
    <property type="match status" value="1"/>
</dbReference>
<comment type="similarity">
    <text evidence="1">Belongs to the 'GDXG' lipolytic enzyme family.</text>
</comment>
<dbReference type="InterPro" id="IPR029058">
    <property type="entry name" value="AB_hydrolase_fold"/>
</dbReference>
<dbReference type="InterPro" id="IPR049492">
    <property type="entry name" value="BD-FAE-like_dom"/>
</dbReference>
<dbReference type="EMBL" id="JAHZIK010001110">
    <property type="protein sequence ID" value="MBW7458208.1"/>
    <property type="molecule type" value="Genomic_DNA"/>
</dbReference>
<dbReference type="Gene3D" id="3.40.50.1820">
    <property type="entry name" value="alpha/beta hydrolase"/>
    <property type="match status" value="1"/>
</dbReference>
<evidence type="ECO:0000256" key="3">
    <source>
        <dbReference type="PROSITE-ProRule" id="PRU10038"/>
    </source>
</evidence>
<accession>A0ABS7CBB5</accession>
<sequence length="211" mass="23205">QYRLLPQEGELQEDGAARSVEECISDCKSAIRYIRGHALQFGIHPDRIAVAGDSAGGHLAASMATLAGCDEPGEDLATSAKVDLVVNCNGIVDFTGKWKMMIPQRECGQPVVNWMERHKHAQALSPLYNVAAGQPPMLIMHGLEDEVVIPEDAVRFYEAYTAAGNEAELVLYAELKHAFILFDYTAAEVEVLRALGRIDDFLVSHHFLEAR</sequence>
<dbReference type="PANTHER" id="PTHR48081">
    <property type="entry name" value="AB HYDROLASE SUPERFAMILY PROTEIN C4A8.06C"/>
    <property type="match status" value="1"/>
</dbReference>
<evidence type="ECO:0000259" key="4">
    <source>
        <dbReference type="Pfam" id="PF20434"/>
    </source>
</evidence>
<evidence type="ECO:0000313" key="6">
    <source>
        <dbReference type="Proteomes" id="UP001519887"/>
    </source>
</evidence>
<dbReference type="Proteomes" id="UP001519887">
    <property type="component" value="Unassembled WGS sequence"/>
</dbReference>
<dbReference type="Pfam" id="PF20434">
    <property type="entry name" value="BD-FAE"/>
    <property type="match status" value="1"/>
</dbReference>
<evidence type="ECO:0000256" key="1">
    <source>
        <dbReference type="ARBA" id="ARBA00010515"/>
    </source>
</evidence>
<comment type="caution">
    <text evidence="5">The sequence shown here is derived from an EMBL/GenBank/DDBJ whole genome shotgun (WGS) entry which is preliminary data.</text>
</comment>
<dbReference type="InterPro" id="IPR050300">
    <property type="entry name" value="GDXG_lipolytic_enzyme"/>
</dbReference>
<dbReference type="InterPro" id="IPR033140">
    <property type="entry name" value="Lipase_GDXG_put_SER_AS"/>
</dbReference>
<proteinExistence type="inferred from homology"/>
<reference evidence="5 6" key="1">
    <citation type="submission" date="2021-07" db="EMBL/GenBank/DDBJ databases">
        <title>Paenibacillus radiodurans sp. nov., isolated from the southeastern edge of Tengger Desert.</title>
        <authorList>
            <person name="Zhang G."/>
        </authorList>
    </citation>
    <scope>NUCLEOTIDE SEQUENCE [LARGE SCALE GENOMIC DNA]</scope>
    <source>
        <strain evidence="5 6">CCM 7311</strain>
    </source>
</reference>
<evidence type="ECO:0000256" key="2">
    <source>
        <dbReference type="ARBA" id="ARBA00022801"/>
    </source>
</evidence>
<evidence type="ECO:0000313" key="5">
    <source>
        <dbReference type="EMBL" id="MBW7458208.1"/>
    </source>
</evidence>
<organism evidence="5 6">
    <name type="scientific">Paenibacillus sepulcri</name>
    <dbReference type="NCBI Taxonomy" id="359917"/>
    <lineage>
        <taxon>Bacteria</taxon>
        <taxon>Bacillati</taxon>
        <taxon>Bacillota</taxon>
        <taxon>Bacilli</taxon>
        <taxon>Bacillales</taxon>
        <taxon>Paenibacillaceae</taxon>
        <taxon>Paenibacillus</taxon>
    </lineage>
</organism>
<feature type="non-terminal residue" evidence="5">
    <location>
        <position position="1"/>
    </location>
</feature>
<gene>
    <name evidence="5" type="ORF">K0U00_29620</name>
</gene>
<dbReference type="GO" id="GO:0016787">
    <property type="term" value="F:hydrolase activity"/>
    <property type="evidence" value="ECO:0007669"/>
    <property type="project" value="UniProtKB-KW"/>
</dbReference>
<dbReference type="SUPFAM" id="SSF53474">
    <property type="entry name" value="alpha/beta-Hydrolases"/>
    <property type="match status" value="1"/>
</dbReference>